<dbReference type="EMBL" id="JALJOT010000008">
    <property type="protein sequence ID" value="KAK9908247.1"/>
    <property type="molecule type" value="Genomic_DNA"/>
</dbReference>
<dbReference type="InterPro" id="IPR044865">
    <property type="entry name" value="MRH_dom"/>
</dbReference>
<dbReference type="SUPFAM" id="SSF50911">
    <property type="entry name" value="Mannose 6-phosphate receptor domain"/>
    <property type="match status" value="1"/>
</dbReference>
<feature type="domain" description="MRH" evidence="6">
    <location>
        <begin position="415"/>
        <end position="510"/>
    </location>
</feature>
<sequence length="533" mass="57999">MSRPKGDLFACLDGLKTIKYENINDNYCDCFDGSDEPGSSACVNGKFYCANKGYTPQHLNASMVDDTYCDCCDGSDEQPGVCKNTCAEAGAAARAALKERAEAEAAGAKLKEAYLSQSKETKVKWAAEEARLAKSIAEQKALSDQWKVKHDAVVEQERRQKEREDEAARREAERIAKTPINTAGQDAAVNVADSTADVVAPEEPAADHITSTEPAVSGSESALDAADEIMKGAIKTAAEGTAQALDMPMEAIAEEADMRAMNPHEAAKQQEQAAEVAETDEERAKRVAAQWIREESTDAPAEQHQEAEAAVEDDVAVDDPVKEVTADEGHEELIPEAPAQTGPVNFLGRLKAAVLSLLKATPFGPAEHISNGQAVKDKYWEHHNALADLERQQTELRNKLALDFGPEGEFLSMHGRCFEADVDKYVYEICPYKDAAQKDGAARVNLGSWEGFRDNYSAMAFTGGQHCWNGPQRSMLVSISCGKVEFLKHVEEPSRCEYAAHLTTPAACSSEVARQLQQQVEEAERAISSHDEL</sequence>
<proteinExistence type="predicted"/>
<dbReference type="InterPro" id="IPR028146">
    <property type="entry name" value="PRKCSH_N"/>
</dbReference>
<organism evidence="7 8">
    <name type="scientific">Coccomyxa subellipsoidea</name>
    <dbReference type="NCBI Taxonomy" id="248742"/>
    <lineage>
        <taxon>Eukaryota</taxon>
        <taxon>Viridiplantae</taxon>
        <taxon>Chlorophyta</taxon>
        <taxon>core chlorophytes</taxon>
        <taxon>Trebouxiophyceae</taxon>
        <taxon>Trebouxiophyceae incertae sedis</taxon>
        <taxon>Coccomyxaceae</taxon>
        <taxon>Coccomyxa</taxon>
    </lineage>
</organism>
<dbReference type="Gene3D" id="2.70.130.10">
    <property type="entry name" value="Mannose-6-phosphate receptor binding domain"/>
    <property type="match status" value="1"/>
</dbReference>
<dbReference type="InterPro" id="IPR036607">
    <property type="entry name" value="PRKCSH"/>
</dbReference>
<keyword evidence="2" id="KW-0732">Signal</keyword>
<dbReference type="InterPro" id="IPR009011">
    <property type="entry name" value="Man6P_isomerase_rcpt-bd_dom_sf"/>
</dbReference>
<name>A0ABR2YMP9_9CHLO</name>
<evidence type="ECO:0000256" key="5">
    <source>
        <dbReference type="SAM" id="Coils"/>
    </source>
</evidence>
<evidence type="ECO:0000259" key="6">
    <source>
        <dbReference type="PROSITE" id="PS51914"/>
    </source>
</evidence>
<evidence type="ECO:0000256" key="2">
    <source>
        <dbReference type="ARBA" id="ARBA00022729"/>
    </source>
</evidence>
<dbReference type="Pfam" id="PF13015">
    <property type="entry name" value="PRKCSH_1"/>
    <property type="match status" value="1"/>
</dbReference>
<comment type="caution">
    <text evidence="7">The sequence shown here is derived from an EMBL/GenBank/DDBJ whole genome shotgun (WGS) entry which is preliminary data.</text>
</comment>
<dbReference type="PANTHER" id="PTHR12630:SF1">
    <property type="entry name" value="GLUCOSIDASE 2 SUBUNIT BETA"/>
    <property type="match status" value="1"/>
</dbReference>
<reference evidence="7 8" key="1">
    <citation type="journal article" date="2024" name="Nat. Commun.">
        <title>Phylogenomics reveals the evolutionary origins of lichenization in chlorophyte algae.</title>
        <authorList>
            <person name="Puginier C."/>
            <person name="Libourel C."/>
            <person name="Otte J."/>
            <person name="Skaloud P."/>
            <person name="Haon M."/>
            <person name="Grisel S."/>
            <person name="Petersen M."/>
            <person name="Berrin J.G."/>
            <person name="Delaux P.M."/>
            <person name="Dal Grande F."/>
            <person name="Keller J."/>
        </authorList>
    </citation>
    <scope>NUCLEOTIDE SEQUENCE [LARGE SCALE GENOMIC DNA]</scope>
    <source>
        <strain evidence="7 8">SAG 216-7</strain>
    </source>
</reference>
<evidence type="ECO:0000313" key="8">
    <source>
        <dbReference type="Proteomes" id="UP001491310"/>
    </source>
</evidence>
<keyword evidence="4" id="KW-1015">Disulfide bond</keyword>
<keyword evidence="8" id="KW-1185">Reference proteome</keyword>
<protein>
    <recommendedName>
        <fullName evidence="1">Glucosidase 2 subunit beta</fullName>
    </recommendedName>
</protein>
<evidence type="ECO:0000256" key="4">
    <source>
        <dbReference type="ARBA" id="ARBA00023157"/>
    </source>
</evidence>
<dbReference type="Proteomes" id="UP001491310">
    <property type="component" value="Unassembled WGS sequence"/>
</dbReference>
<evidence type="ECO:0000256" key="3">
    <source>
        <dbReference type="ARBA" id="ARBA00022824"/>
    </source>
</evidence>
<keyword evidence="5" id="KW-0175">Coiled coil</keyword>
<dbReference type="PROSITE" id="PS51914">
    <property type="entry name" value="MRH"/>
    <property type="match status" value="1"/>
</dbReference>
<keyword evidence="3" id="KW-0256">Endoplasmic reticulum</keyword>
<evidence type="ECO:0000313" key="7">
    <source>
        <dbReference type="EMBL" id="KAK9908247.1"/>
    </source>
</evidence>
<feature type="coiled-coil region" evidence="5">
    <location>
        <begin position="506"/>
        <end position="533"/>
    </location>
</feature>
<dbReference type="Pfam" id="PF12999">
    <property type="entry name" value="PRKCSH-like"/>
    <property type="match status" value="1"/>
</dbReference>
<dbReference type="InterPro" id="IPR039794">
    <property type="entry name" value="Gtb1-like"/>
</dbReference>
<evidence type="ECO:0000256" key="1">
    <source>
        <dbReference type="ARBA" id="ARBA00022387"/>
    </source>
</evidence>
<dbReference type="PANTHER" id="PTHR12630">
    <property type="entry name" value="N-LINKED OLIGOSACCHARIDE PROCESSING"/>
    <property type="match status" value="1"/>
</dbReference>
<gene>
    <name evidence="7" type="ORF">WJX75_004795</name>
</gene>
<accession>A0ABR2YMP9</accession>